<dbReference type="EMBL" id="CAAALY010026344">
    <property type="protein sequence ID" value="VEL15902.1"/>
    <property type="molecule type" value="Genomic_DNA"/>
</dbReference>
<dbReference type="InterPro" id="IPR055268">
    <property type="entry name" value="PCB-like"/>
</dbReference>
<dbReference type="SUPFAM" id="SSF51246">
    <property type="entry name" value="Rudiment single hybrid motif"/>
    <property type="match status" value="1"/>
</dbReference>
<dbReference type="Gene3D" id="3.30.470.20">
    <property type="entry name" value="ATP-grasp fold, B domain"/>
    <property type="match status" value="1"/>
</dbReference>
<dbReference type="AlphaFoldDB" id="A0A448WNA0"/>
<comment type="caution">
    <text evidence="1">The sequence shown here is derived from an EMBL/GenBank/DDBJ whole genome shotgun (WGS) entry which is preliminary data.</text>
</comment>
<organism evidence="1 2">
    <name type="scientific">Protopolystoma xenopodis</name>
    <dbReference type="NCBI Taxonomy" id="117903"/>
    <lineage>
        <taxon>Eukaryota</taxon>
        <taxon>Metazoa</taxon>
        <taxon>Spiralia</taxon>
        <taxon>Lophotrochozoa</taxon>
        <taxon>Platyhelminthes</taxon>
        <taxon>Monogenea</taxon>
        <taxon>Polyopisthocotylea</taxon>
        <taxon>Polystomatidea</taxon>
        <taxon>Polystomatidae</taxon>
        <taxon>Protopolystoma</taxon>
    </lineage>
</organism>
<dbReference type="Proteomes" id="UP000784294">
    <property type="component" value="Unassembled WGS sequence"/>
</dbReference>
<dbReference type="GO" id="GO:0004736">
    <property type="term" value="F:pyruvate carboxylase activity"/>
    <property type="evidence" value="ECO:0007669"/>
    <property type="project" value="TreeGrafter"/>
</dbReference>
<evidence type="ECO:0000313" key="2">
    <source>
        <dbReference type="Proteomes" id="UP000784294"/>
    </source>
</evidence>
<dbReference type="PANTHER" id="PTHR43778:SF2">
    <property type="entry name" value="PYRUVATE CARBOXYLASE, MITOCHONDRIAL"/>
    <property type="match status" value="1"/>
</dbReference>
<gene>
    <name evidence="1" type="ORF">PXEA_LOCUS9342</name>
</gene>
<sequence>MVRCQIRVAEGKSLADVHLRQDEIVSNAYAIQCRVTTEDPAKDFQPDSGRIEDQLLRSLMMELLQTDSFFGRQDTCMLSSSIHPLDRHNAKPATLLASFRSS</sequence>
<accession>A0A448WNA0</accession>
<proteinExistence type="predicted"/>
<dbReference type="GO" id="GO:0006094">
    <property type="term" value="P:gluconeogenesis"/>
    <property type="evidence" value="ECO:0007669"/>
    <property type="project" value="TreeGrafter"/>
</dbReference>
<protein>
    <submittedName>
        <fullName evidence="1">Uncharacterized protein</fullName>
    </submittedName>
</protein>
<dbReference type="GO" id="GO:0005737">
    <property type="term" value="C:cytoplasm"/>
    <property type="evidence" value="ECO:0007669"/>
    <property type="project" value="TreeGrafter"/>
</dbReference>
<reference evidence="1" key="1">
    <citation type="submission" date="2018-11" db="EMBL/GenBank/DDBJ databases">
        <authorList>
            <consortium name="Pathogen Informatics"/>
        </authorList>
    </citation>
    <scope>NUCLEOTIDE SEQUENCE</scope>
</reference>
<keyword evidence="2" id="KW-1185">Reference proteome</keyword>
<dbReference type="InterPro" id="IPR011054">
    <property type="entry name" value="Rudment_hybrid_motif"/>
</dbReference>
<evidence type="ECO:0000313" key="1">
    <source>
        <dbReference type="EMBL" id="VEL15902.1"/>
    </source>
</evidence>
<dbReference type="OrthoDB" id="196847at2759"/>
<name>A0A448WNA0_9PLAT</name>
<dbReference type="PANTHER" id="PTHR43778">
    <property type="entry name" value="PYRUVATE CARBOXYLASE"/>
    <property type="match status" value="1"/>
</dbReference>